<dbReference type="CDD" id="cd08760">
    <property type="entry name" value="Cyt_b561_FRRS1_like"/>
    <property type="match status" value="1"/>
</dbReference>
<gene>
    <name evidence="5" type="ORF">BT63DRAFT_429376</name>
</gene>
<dbReference type="PANTHER" id="PTHR47797">
    <property type="entry name" value="DEHYDROGENASE, PUTATIVE (AFU_ORTHOLOGUE AFUA_8G05805)-RELATED"/>
    <property type="match status" value="1"/>
</dbReference>
<feature type="transmembrane region" description="Helical" evidence="2">
    <location>
        <begin position="374"/>
        <end position="393"/>
    </location>
</feature>
<evidence type="ECO:0000259" key="4">
    <source>
        <dbReference type="PROSITE" id="PS50836"/>
    </source>
</evidence>
<dbReference type="Pfam" id="PF16010">
    <property type="entry name" value="CDH-cyt"/>
    <property type="match status" value="1"/>
</dbReference>
<evidence type="ECO:0000256" key="1">
    <source>
        <dbReference type="SAM" id="MobiDB-lite"/>
    </source>
</evidence>
<feature type="transmembrane region" description="Helical" evidence="2">
    <location>
        <begin position="284"/>
        <end position="306"/>
    </location>
</feature>
<accession>A0A6A6TZL6</accession>
<sequence>MKASIVLSTLATLAAPVVAINSSTYIYAQNGANITVSLTAAADTNDLYFRISAPGAYDWVSVGVGASMKGAFTLIAYPNKKGNAMTLSPRQATGNSEPTYNKNIDCKLVGDSNPNSPGDNIDMSIICRNAAQYSSPSLDLSSKEAPFMWALGRTTFKNGTNANDSPSADLRSHSAHATFTIDMTQATVPSNSNDTIPTLGSEVSGASSHSNVETTRDYLSPGHAIATIVALIVLIPLDSMMRMCIKTVKFHIFMYILITILFIVGSALGFAVSSQFNRSKKYNSAHQVLGIIIFFAFFAQIPMGYFSYRRVKAQWIAEQDTQPIVSSEPELPARPRKRDPVKLTHMLIGVFIVLLAVVNGPLGFNLSLTSAYNMYWVVLSVGVFAVLVIASGLRWMLKTRRKDAAQDLEDDDKRKEVIEAYQLQAMRARDQQHQNQDPAPEYYAGGQYPTINVPRSY</sequence>
<dbReference type="EMBL" id="MU004242">
    <property type="protein sequence ID" value="KAF2664617.1"/>
    <property type="molecule type" value="Genomic_DNA"/>
</dbReference>
<proteinExistence type="predicted"/>
<keyword evidence="6" id="KW-1185">Reference proteome</keyword>
<reference evidence="5" key="1">
    <citation type="journal article" date="2020" name="Stud. Mycol.">
        <title>101 Dothideomycetes genomes: a test case for predicting lifestyles and emergence of pathogens.</title>
        <authorList>
            <person name="Haridas S."/>
            <person name="Albert R."/>
            <person name="Binder M."/>
            <person name="Bloem J."/>
            <person name="Labutti K."/>
            <person name="Salamov A."/>
            <person name="Andreopoulos B."/>
            <person name="Baker S."/>
            <person name="Barry K."/>
            <person name="Bills G."/>
            <person name="Bluhm B."/>
            <person name="Cannon C."/>
            <person name="Castanera R."/>
            <person name="Culley D."/>
            <person name="Daum C."/>
            <person name="Ezra D."/>
            <person name="Gonzalez J."/>
            <person name="Henrissat B."/>
            <person name="Kuo A."/>
            <person name="Liang C."/>
            <person name="Lipzen A."/>
            <person name="Lutzoni F."/>
            <person name="Magnuson J."/>
            <person name="Mondo S."/>
            <person name="Nolan M."/>
            <person name="Ohm R."/>
            <person name="Pangilinan J."/>
            <person name="Park H.-J."/>
            <person name="Ramirez L."/>
            <person name="Alfaro M."/>
            <person name="Sun H."/>
            <person name="Tritt A."/>
            <person name="Yoshinaga Y."/>
            <person name="Zwiers L.-H."/>
            <person name="Turgeon B."/>
            <person name="Goodwin S."/>
            <person name="Spatafora J."/>
            <person name="Crous P."/>
            <person name="Grigoriev I."/>
        </authorList>
    </citation>
    <scope>NUCLEOTIDE SEQUENCE</scope>
    <source>
        <strain evidence="5">CBS 115976</strain>
    </source>
</reference>
<feature type="signal peptide" evidence="3">
    <location>
        <begin position="1"/>
        <end position="19"/>
    </location>
</feature>
<feature type="region of interest" description="Disordered" evidence="1">
    <location>
        <begin position="428"/>
        <end position="457"/>
    </location>
</feature>
<feature type="transmembrane region" description="Helical" evidence="2">
    <location>
        <begin position="252"/>
        <end position="272"/>
    </location>
</feature>
<feature type="chain" id="PRO_5025437552" evidence="3">
    <location>
        <begin position="20"/>
        <end position="457"/>
    </location>
</feature>
<name>A0A6A6TZL6_9PEZI</name>
<dbReference type="CDD" id="cd09630">
    <property type="entry name" value="CDH_like_cytochrome"/>
    <property type="match status" value="1"/>
</dbReference>
<evidence type="ECO:0000256" key="3">
    <source>
        <dbReference type="SAM" id="SignalP"/>
    </source>
</evidence>
<dbReference type="InterPro" id="IPR015920">
    <property type="entry name" value="Cellobiose_DH-like_cyt"/>
</dbReference>
<dbReference type="PROSITE" id="PS50836">
    <property type="entry name" value="DOMON"/>
    <property type="match status" value="1"/>
</dbReference>
<protein>
    <submittedName>
        <fullName evidence="5">CBD9-like protein</fullName>
    </submittedName>
</protein>
<evidence type="ECO:0000313" key="5">
    <source>
        <dbReference type="EMBL" id="KAF2664617.1"/>
    </source>
</evidence>
<dbReference type="OrthoDB" id="19261at2759"/>
<dbReference type="Gene3D" id="2.60.40.1210">
    <property type="entry name" value="Cellobiose dehydrogenase, cytochrome domain"/>
    <property type="match status" value="1"/>
</dbReference>
<dbReference type="Gene3D" id="1.20.120.1770">
    <property type="match status" value="1"/>
</dbReference>
<feature type="transmembrane region" description="Helical" evidence="2">
    <location>
        <begin position="343"/>
        <end position="362"/>
    </location>
</feature>
<keyword evidence="2" id="KW-0472">Membrane</keyword>
<organism evidence="5 6">
    <name type="scientific">Microthyrium microscopicum</name>
    <dbReference type="NCBI Taxonomy" id="703497"/>
    <lineage>
        <taxon>Eukaryota</taxon>
        <taxon>Fungi</taxon>
        <taxon>Dikarya</taxon>
        <taxon>Ascomycota</taxon>
        <taxon>Pezizomycotina</taxon>
        <taxon>Dothideomycetes</taxon>
        <taxon>Dothideomycetes incertae sedis</taxon>
        <taxon>Microthyriales</taxon>
        <taxon>Microthyriaceae</taxon>
        <taxon>Microthyrium</taxon>
    </lineage>
</organism>
<dbReference type="AlphaFoldDB" id="A0A6A6TZL6"/>
<dbReference type="PANTHER" id="PTHR47797:SF3">
    <property type="entry name" value="CYTOCHROME B561 DOMAIN-CONTAINING PROTEIN"/>
    <property type="match status" value="1"/>
</dbReference>
<dbReference type="SUPFAM" id="SSF49344">
    <property type="entry name" value="CBD9-like"/>
    <property type="match status" value="1"/>
</dbReference>
<evidence type="ECO:0000256" key="2">
    <source>
        <dbReference type="SAM" id="Phobius"/>
    </source>
</evidence>
<keyword evidence="2" id="KW-1133">Transmembrane helix</keyword>
<dbReference type="Proteomes" id="UP000799302">
    <property type="component" value="Unassembled WGS sequence"/>
</dbReference>
<feature type="domain" description="DOMON" evidence="4">
    <location>
        <begin position="32"/>
        <end position="152"/>
    </location>
</feature>
<keyword evidence="3" id="KW-0732">Signal</keyword>
<dbReference type="InterPro" id="IPR005018">
    <property type="entry name" value="DOMON_domain"/>
</dbReference>
<evidence type="ECO:0000313" key="6">
    <source>
        <dbReference type="Proteomes" id="UP000799302"/>
    </source>
</evidence>
<keyword evidence="2" id="KW-0812">Transmembrane</keyword>